<evidence type="ECO:0000313" key="2">
    <source>
        <dbReference type="Proteomes" id="UP001281147"/>
    </source>
</evidence>
<accession>A0ACC3NC13</accession>
<reference evidence="1" key="1">
    <citation type="submission" date="2023-07" db="EMBL/GenBank/DDBJ databases">
        <title>Black Yeasts Isolated from many extreme environments.</title>
        <authorList>
            <person name="Coleine C."/>
            <person name="Stajich J.E."/>
            <person name="Selbmann L."/>
        </authorList>
    </citation>
    <scope>NUCLEOTIDE SEQUENCE</scope>
    <source>
        <strain evidence="1">CCFEE 5714</strain>
    </source>
</reference>
<name>A0ACC3NC13_9PEZI</name>
<dbReference type="Proteomes" id="UP001281147">
    <property type="component" value="Unassembled WGS sequence"/>
</dbReference>
<sequence length="147" mass="16501">MCQEMKRPKLTTEIASGVEDQATSTEPNRLLKLPAELRNRIYELALLRIKSPQRAASFIRTPAMSLEMRVMQPPLACTCKQIRNETLPLFYSAFSVDMWNVNRPRARDRNSCNTSFVGGVEKRLTAIGAENRSRVSGVPNLGISFDG</sequence>
<protein>
    <submittedName>
        <fullName evidence="1">Uncharacterized protein</fullName>
    </submittedName>
</protein>
<organism evidence="1 2">
    <name type="scientific">Vermiconidia calcicola</name>
    <dbReference type="NCBI Taxonomy" id="1690605"/>
    <lineage>
        <taxon>Eukaryota</taxon>
        <taxon>Fungi</taxon>
        <taxon>Dikarya</taxon>
        <taxon>Ascomycota</taxon>
        <taxon>Pezizomycotina</taxon>
        <taxon>Dothideomycetes</taxon>
        <taxon>Dothideomycetidae</taxon>
        <taxon>Mycosphaerellales</taxon>
        <taxon>Extremaceae</taxon>
        <taxon>Vermiconidia</taxon>
    </lineage>
</organism>
<dbReference type="EMBL" id="JAUTXU010000062">
    <property type="protein sequence ID" value="KAK3713458.1"/>
    <property type="molecule type" value="Genomic_DNA"/>
</dbReference>
<comment type="caution">
    <text evidence="1">The sequence shown here is derived from an EMBL/GenBank/DDBJ whole genome shotgun (WGS) entry which is preliminary data.</text>
</comment>
<evidence type="ECO:0000313" key="1">
    <source>
        <dbReference type="EMBL" id="KAK3713458.1"/>
    </source>
</evidence>
<keyword evidence="2" id="KW-1185">Reference proteome</keyword>
<gene>
    <name evidence="1" type="ORF">LTR37_008416</name>
</gene>
<proteinExistence type="predicted"/>